<feature type="modified residue" description="4-aspartylphosphate" evidence="6">
    <location>
        <position position="58"/>
    </location>
</feature>
<dbReference type="NCBIfam" id="TIGR01557">
    <property type="entry name" value="myb_SHAQKYF"/>
    <property type="match status" value="1"/>
</dbReference>
<dbReference type="PANTHER" id="PTHR43874">
    <property type="entry name" value="TWO-COMPONENT RESPONSE REGULATOR"/>
    <property type="match status" value="1"/>
</dbReference>
<dbReference type="Gene3D" id="1.10.10.60">
    <property type="entry name" value="Homeodomain-like"/>
    <property type="match status" value="1"/>
</dbReference>
<dbReference type="GO" id="GO:0009736">
    <property type="term" value="P:cytokinin-activated signaling pathway"/>
    <property type="evidence" value="ECO:0007669"/>
    <property type="project" value="InterPro"/>
</dbReference>
<comment type="subcellular location">
    <subcellularLocation>
        <location evidence="1">Nucleus</location>
    </subcellularLocation>
</comment>
<dbReference type="Pfam" id="PF00072">
    <property type="entry name" value="Response_reg"/>
    <property type="match status" value="1"/>
</dbReference>
<evidence type="ECO:0000256" key="3">
    <source>
        <dbReference type="ARBA" id="ARBA00023015"/>
    </source>
</evidence>
<sequence>MLRPLKILVVDDDYTCSKVIGGILNAWKYEVEFAKNGVEALSILYSEKDVTIDGVVADVHMPEMNGFELQKHIIVEFPNIPVFLMSADDKTHTLLRGLNGGAVLYMHKPVSTAELKNIWQFIYRYSGKAIMNDHTENFSEDVGGSSCGSSTPGDPHFIAVSGAATQLWEGNSNAVEDPLKMYNTRCVQHADGMQIREAIVNNNAPLPVVPRTGNNPKLVWTTQLHNKFLCALDILGLEKAQPKKIHEVMNVAGLTRANVVSHLQKYRHFLKRVENQGSRHGECRVIPNRSFTSIMRAGYVPLYYRLKHVDPTDKPRLYRMLQEDLIAMRIPSYSQRYSCPGSTNYLPFKLGSGLMWPKGKHHPMSYNGVEDVTAALDNLQMGTPFEELPNGASEI</sequence>
<dbReference type="GO" id="GO:0000160">
    <property type="term" value="P:phosphorelay signal transduction system"/>
    <property type="evidence" value="ECO:0007669"/>
    <property type="project" value="UniProtKB-KW"/>
</dbReference>
<dbReference type="PROSITE" id="PS50110">
    <property type="entry name" value="RESPONSE_REGULATORY"/>
    <property type="match status" value="1"/>
</dbReference>
<dbReference type="OMA" id="PIRMEEM"/>
<dbReference type="GO" id="GO:0005634">
    <property type="term" value="C:nucleus"/>
    <property type="evidence" value="ECO:0007669"/>
    <property type="project" value="UniProtKB-SubCell"/>
</dbReference>
<dbReference type="GO" id="GO:0003677">
    <property type="term" value="F:DNA binding"/>
    <property type="evidence" value="ECO:0007669"/>
    <property type="project" value="InterPro"/>
</dbReference>
<evidence type="ECO:0000256" key="4">
    <source>
        <dbReference type="ARBA" id="ARBA00023163"/>
    </source>
</evidence>
<evidence type="ECO:0000256" key="6">
    <source>
        <dbReference type="PROSITE-ProRule" id="PRU00169"/>
    </source>
</evidence>
<accession>A0A7N0RB42</accession>
<dbReference type="InterPro" id="IPR001005">
    <property type="entry name" value="SANT/Myb"/>
</dbReference>
<evidence type="ECO:0000313" key="8">
    <source>
        <dbReference type="EnsemblPlants" id="Kaladp0007s0087.1.v1.1"/>
    </source>
</evidence>
<evidence type="ECO:0000256" key="5">
    <source>
        <dbReference type="ARBA" id="ARBA00023242"/>
    </source>
</evidence>
<dbReference type="FunFam" id="1.10.10.60:FF:000007">
    <property type="entry name" value="Two-component response regulator"/>
    <property type="match status" value="1"/>
</dbReference>
<keyword evidence="4" id="KW-0804">Transcription</keyword>
<dbReference type="EnsemblPlants" id="Kaladp0007s0087.1.v1.1">
    <property type="protein sequence ID" value="Kaladp0007s0087.1.v1.1"/>
    <property type="gene ID" value="Kaladp0007s0087.v1.1"/>
</dbReference>
<dbReference type="SUPFAM" id="SSF46689">
    <property type="entry name" value="Homeodomain-like"/>
    <property type="match status" value="1"/>
</dbReference>
<dbReference type="InterPro" id="IPR009057">
    <property type="entry name" value="Homeodomain-like_sf"/>
</dbReference>
<dbReference type="InterPro" id="IPR001789">
    <property type="entry name" value="Sig_transdc_resp-reg_receiver"/>
</dbReference>
<evidence type="ECO:0000259" key="7">
    <source>
        <dbReference type="PROSITE" id="PS50110"/>
    </source>
</evidence>
<keyword evidence="6" id="KW-0597">Phosphoprotein</keyword>
<dbReference type="Gramene" id="Kaladp0007s0087.1.v1.1">
    <property type="protein sequence ID" value="Kaladp0007s0087.1.v1.1"/>
    <property type="gene ID" value="Kaladp0007s0087.v1.1"/>
</dbReference>
<dbReference type="InterPro" id="IPR006447">
    <property type="entry name" value="Myb_dom_plants"/>
</dbReference>
<evidence type="ECO:0000256" key="2">
    <source>
        <dbReference type="ARBA" id="ARBA00023012"/>
    </source>
</evidence>
<dbReference type="Pfam" id="PF00249">
    <property type="entry name" value="Myb_DNA-binding"/>
    <property type="match status" value="1"/>
</dbReference>
<protein>
    <recommendedName>
        <fullName evidence="7">Response regulatory domain-containing protein</fullName>
    </recommendedName>
</protein>
<dbReference type="PANTHER" id="PTHR43874:SF19">
    <property type="entry name" value="RESPONSE REGULATOR 23-RELATED"/>
    <property type="match status" value="1"/>
</dbReference>
<keyword evidence="5" id="KW-0539">Nucleus</keyword>
<dbReference type="SUPFAM" id="SSF52172">
    <property type="entry name" value="CheY-like"/>
    <property type="match status" value="1"/>
</dbReference>
<organism evidence="8 9">
    <name type="scientific">Kalanchoe fedtschenkoi</name>
    <name type="common">Lavender scallops</name>
    <name type="synonym">South American air plant</name>
    <dbReference type="NCBI Taxonomy" id="63787"/>
    <lineage>
        <taxon>Eukaryota</taxon>
        <taxon>Viridiplantae</taxon>
        <taxon>Streptophyta</taxon>
        <taxon>Embryophyta</taxon>
        <taxon>Tracheophyta</taxon>
        <taxon>Spermatophyta</taxon>
        <taxon>Magnoliopsida</taxon>
        <taxon>eudicotyledons</taxon>
        <taxon>Gunneridae</taxon>
        <taxon>Pentapetalae</taxon>
        <taxon>Saxifragales</taxon>
        <taxon>Crassulaceae</taxon>
        <taxon>Kalanchoe</taxon>
    </lineage>
</organism>
<feature type="domain" description="Response regulatory" evidence="7">
    <location>
        <begin position="6"/>
        <end position="123"/>
    </location>
</feature>
<evidence type="ECO:0000313" key="9">
    <source>
        <dbReference type="Proteomes" id="UP000594263"/>
    </source>
</evidence>
<name>A0A7N0RB42_KALFE</name>
<dbReference type="SMART" id="SM00448">
    <property type="entry name" value="REC"/>
    <property type="match status" value="1"/>
</dbReference>
<keyword evidence="9" id="KW-1185">Reference proteome</keyword>
<keyword evidence="2" id="KW-0902">Two-component regulatory system</keyword>
<keyword evidence="3" id="KW-0805">Transcription regulation</keyword>
<dbReference type="InterPro" id="IPR011006">
    <property type="entry name" value="CheY-like_superfamily"/>
</dbReference>
<evidence type="ECO:0000256" key="1">
    <source>
        <dbReference type="ARBA" id="ARBA00004123"/>
    </source>
</evidence>
<reference evidence="8" key="1">
    <citation type="submission" date="2021-01" db="UniProtKB">
        <authorList>
            <consortium name="EnsemblPlants"/>
        </authorList>
    </citation>
    <scope>IDENTIFICATION</scope>
</reference>
<dbReference type="Proteomes" id="UP000594263">
    <property type="component" value="Unplaced"/>
</dbReference>
<dbReference type="AlphaFoldDB" id="A0A7N0RB42"/>
<proteinExistence type="predicted"/>
<dbReference type="Gene3D" id="3.40.50.2300">
    <property type="match status" value="1"/>
</dbReference>
<dbReference type="InterPro" id="IPR045279">
    <property type="entry name" value="ARR-like"/>
</dbReference>